<evidence type="ECO:0008006" key="3">
    <source>
        <dbReference type="Google" id="ProtNLM"/>
    </source>
</evidence>
<sequence>GFHEDVIGTEVSTRTLLGQRFPRGRYWDRGFHEDVTGTEVSTRTLLGQRFPRGRYWDR</sequence>
<protein>
    <recommendedName>
        <fullName evidence="3">MHC class I antigen</fullName>
    </recommendedName>
</protein>
<evidence type="ECO:0000313" key="2">
    <source>
        <dbReference type="Proteomes" id="UP001634394"/>
    </source>
</evidence>
<feature type="non-terminal residue" evidence="1">
    <location>
        <position position="1"/>
    </location>
</feature>
<dbReference type="AlphaFoldDB" id="A0ABD3VU30"/>
<dbReference type="EMBL" id="JBJQND010000010">
    <property type="protein sequence ID" value="KAL3864626.1"/>
    <property type="molecule type" value="Genomic_DNA"/>
</dbReference>
<gene>
    <name evidence="1" type="ORF">ACJMK2_006291</name>
</gene>
<feature type="non-terminal residue" evidence="1">
    <location>
        <position position="58"/>
    </location>
</feature>
<reference evidence="1 2" key="1">
    <citation type="submission" date="2024-11" db="EMBL/GenBank/DDBJ databases">
        <title>Chromosome-level genome assembly of the freshwater bivalve Anodonta woodiana.</title>
        <authorList>
            <person name="Chen X."/>
        </authorList>
    </citation>
    <scope>NUCLEOTIDE SEQUENCE [LARGE SCALE GENOMIC DNA]</scope>
    <source>
        <strain evidence="1">MN2024</strain>
        <tissue evidence="1">Gills</tissue>
    </source>
</reference>
<evidence type="ECO:0000313" key="1">
    <source>
        <dbReference type="EMBL" id="KAL3864626.1"/>
    </source>
</evidence>
<organism evidence="1 2">
    <name type="scientific">Sinanodonta woodiana</name>
    <name type="common">Chinese pond mussel</name>
    <name type="synonym">Anodonta woodiana</name>
    <dbReference type="NCBI Taxonomy" id="1069815"/>
    <lineage>
        <taxon>Eukaryota</taxon>
        <taxon>Metazoa</taxon>
        <taxon>Spiralia</taxon>
        <taxon>Lophotrochozoa</taxon>
        <taxon>Mollusca</taxon>
        <taxon>Bivalvia</taxon>
        <taxon>Autobranchia</taxon>
        <taxon>Heteroconchia</taxon>
        <taxon>Palaeoheterodonta</taxon>
        <taxon>Unionida</taxon>
        <taxon>Unionoidea</taxon>
        <taxon>Unionidae</taxon>
        <taxon>Unioninae</taxon>
        <taxon>Sinanodonta</taxon>
    </lineage>
</organism>
<proteinExistence type="predicted"/>
<accession>A0ABD3VU30</accession>
<dbReference type="Proteomes" id="UP001634394">
    <property type="component" value="Unassembled WGS sequence"/>
</dbReference>
<name>A0ABD3VU30_SINWO</name>
<comment type="caution">
    <text evidence="1">The sequence shown here is derived from an EMBL/GenBank/DDBJ whole genome shotgun (WGS) entry which is preliminary data.</text>
</comment>
<keyword evidence="2" id="KW-1185">Reference proteome</keyword>